<evidence type="ECO:0000256" key="1">
    <source>
        <dbReference type="SAM" id="Phobius"/>
    </source>
</evidence>
<sequence>MNIRGRRGSGPFAFVAVLAMAVAGLWSVLPSASAETGRLTAAPAAAPAKPKVWVLSDLSIPGGGTDRDDIVTLAALSTYADRFDIAKVVVGSTTVRIDCDAAVDYARDSFGAHLPNITLASTCADREGFTTCTAGNPWVDNPPATVRSLVTAIRAGKLTVLNWGPMTEIAAAVCHLEKKSPADLAKVRIISHWTDPSPGYDDRYNCNKDVSACDYLHQAAKRANDRIKLIELGAAGQRFVDEANDACRADTDIPRTGLGEFLNVTRDTGTPDLSDGSTFLLMLTGGLKGYEKDGTDDVNFTEGFRQLCDNAPQIFDHLRANLT</sequence>
<dbReference type="OrthoDB" id="6381175at2"/>
<keyword evidence="1" id="KW-1133">Transmembrane helix</keyword>
<protein>
    <recommendedName>
        <fullName evidence="4">Inosine-uridine nucleoside N-ribohydrolase</fullName>
    </recommendedName>
</protein>
<gene>
    <name evidence="2" type="ORF">GA0070614_0380</name>
</gene>
<keyword evidence="3" id="KW-1185">Reference proteome</keyword>
<dbReference type="EMBL" id="LT607753">
    <property type="protein sequence ID" value="SCG37314.1"/>
    <property type="molecule type" value="Genomic_DNA"/>
</dbReference>
<organism evidence="2 3">
    <name type="scientific">Micromonospora coxensis</name>
    <dbReference type="NCBI Taxonomy" id="356852"/>
    <lineage>
        <taxon>Bacteria</taxon>
        <taxon>Bacillati</taxon>
        <taxon>Actinomycetota</taxon>
        <taxon>Actinomycetes</taxon>
        <taxon>Micromonosporales</taxon>
        <taxon>Micromonosporaceae</taxon>
        <taxon>Micromonospora</taxon>
    </lineage>
</organism>
<keyword evidence="1" id="KW-0472">Membrane</keyword>
<evidence type="ECO:0000313" key="3">
    <source>
        <dbReference type="Proteomes" id="UP000198215"/>
    </source>
</evidence>
<proteinExistence type="predicted"/>
<feature type="transmembrane region" description="Helical" evidence="1">
    <location>
        <begin position="12"/>
        <end position="29"/>
    </location>
</feature>
<keyword evidence="1" id="KW-0812">Transmembrane</keyword>
<accession>A0A1C5GU69</accession>
<evidence type="ECO:0008006" key="4">
    <source>
        <dbReference type="Google" id="ProtNLM"/>
    </source>
</evidence>
<dbReference type="RefSeq" id="WP_157744860.1">
    <property type="nucleotide sequence ID" value="NZ_LT607753.1"/>
</dbReference>
<dbReference type="Gene3D" id="3.90.245.10">
    <property type="entry name" value="Ribonucleoside hydrolase-like"/>
    <property type="match status" value="1"/>
</dbReference>
<dbReference type="InterPro" id="IPR036452">
    <property type="entry name" value="Ribo_hydro-like"/>
</dbReference>
<evidence type="ECO:0000313" key="2">
    <source>
        <dbReference type="EMBL" id="SCG37314.1"/>
    </source>
</evidence>
<dbReference type="Proteomes" id="UP000198215">
    <property type="component" value="Chromosome I"/>
</dbReference>
<name>A0A1C5GU69_9ACTN</name>
<reference evidence="3" key="1">
    <citation type="submission" date="2016-06" db="EMBL/GenBank/DDBJ databases">
        <authorList>
            <person name="Varghese N."/>
            <person name="Submissions Spin"/>
        </authorList>
    </citation>
    <scope>NUCLEOTIDE SEQUENCE [LARGE SCALE GENOMIC DNA]</scope>
    <source>
        <strain evidence="3">DSM 45161</strain>
    </source>
</reference>
<dbReference type="AlphaFoldDB" id="A0A1C5GU69"/>
<dbReference type="GO" id="GO:0016799">
    <property type="term" value="F:hydrolase activity, hydrolyzing N-glycosyl compounds"/>
    <property type="evidence" value="ECO:0007669"/>
    <property type="project" value="InterPro"/>
</dbReference>